<name>A0A409Y9S2_9AGAR</name>
<dbReference type="GO" id="GO:0004197">
    <property type="term" value="F:cysteine-type endopeptidase activity"/>
    <property type="evidence" value="ECO:0007669"/>
    <property type="project" value="InterPro"/>
</dbReference>
<dbReference type="SUPFAM" id="SSF81901">
    <property type="entry name" value="HCP-like"/>
    <property type="match status" value="1"/>
</dbReference>
<evidence type="ECO:0000313" key="4">
    <source>
        <dbReference type="Proteomes" id="UP000284706"/>
    </source>
</evidence>
<dbReference type="PANTHER" id="PTHR19959">
    <property type="entry name" value="KINESIN LIGHT CHAIN"/>
    <property type="match status" value="1"/>
</dbReference>
<dbReference type="Gene3D" id="3.40.50.1460">
    <property type="match status" value="1"/>
</dbReference>
<dbReference type="OrthoDB" id="9991317at2759"/>
<accession>A0A409Y9S2</accession>
<evidence type="ECO:0000313" key="3">
    <source>
        <dbReference type="EMBL" id="PPQ99694.1"/>
    </source>
</evidence>
<dbReference type="PANTHER" id="PTHR19959:SF119">
    <property type="entry name" value="FUNGAL LIPASE-LIKE DOMAIN-CONTAINING PROTEIN"/>
    <property type="match status" value="1"/>
</dbReference>
<evidence type="ECO:0000259" key="2">
    <source>
        <dbReference type="Pfam" id="PF12770"/>
    </source>
</evidence>
<sequence length="1872" mass="206946">MDERLKSLIEAYRTFIGQAPHFAEQTATQEDPPASDIVTMFDNHDFKDIFLRDGDPNDMAFAAKPLTAHYYETGEEAYVDLAIKFLQSALLKISDNAAVAEALHDLGVACYLRFNQSGDTSDLDLAIENQRKAVEMTSDDNPQKTTYLSNLGNSCSVRFEQTGDIADLEEAIAVQQQSLSLISQESSDRPGLLSNLAASFNVKFEITGDQDDLRQAISSQREALASAPDKHPFRPLMLGNIGTMLDTLFEQTGDFSDLEKSIQFNREAVLLTPDAHPDRPRRLSNLAASLENRFSVTKGDDDITESIKLLRQAIDLTTDGQPSRPSIFHKLGQSLQTQAIHLGSPDQLKEAIQCKEKAISFLSDDHPDKKVYLSSLGVTYRKQFDFNGALADIDKAIQSQQQAILLSAQDATDRVIYLNSVGVSFVARFEHTGALHDLEEAIRTFRNALLSTSDDHPGKPQILNNLGTALESRFEKTFELQDLIEAIEYQKQALSLIPDTSPNKAGMLLNLGDTFLTQYKQTKEFANLEEGIRRMEEAAGLSINDTELRPVVLSNLGNALEDKYGRTGSQEDLENSVRSLRQASDLLPEWHAAKSGLLTNLARAIHSLFKATGQKSYLDESVLNYQSAATANVGPPLVRFKAAREWSRLAATHNLSSAKDAFLTAMGLIPRIAWVGDDISKRRAQLLEIGDFPREAAAFALSMSNADLALEWLEQGRSIIWNQLLSLQTPIDDLRTSHPDIASELSEVSHRLHNAGIRQQEKRLLSDDENFTLEEEARQHHRLAEKWEDLLRRIRLLPQFEDFLLPKRVGVLSKAAAKGPVVVISVHKSRCDALVLEPGKVQVTHIPLRVLSYDDVQRMQGALKKNLSGNNVRSREARAGGSYPGRAKSTMSPLGMLLSEMYKKIVLPILEALGLKKGTSDKMNLPRLWWCPTGPLTFLPLHAASLDIQKGGDETAKYVVSSYTPTVNALLQARSAKRQTSNRFLGVAMTHTPVLPPLPNAATELLEIRQLFESKNDWSYHEYQNQDATADVILSEMAESSWVHLACHAVQDIADPTESGLCLQDRRLDILSIIAKPFPHADLAFLSACETATGDEKTSDEALHITGSMLGAGYRGVIGTMWSIPDEAAPIVASGVYKSLLDGSEANSERAAYALHEAIQVLPSKHMPQVDPEKRVPLPIEVRAEGVAVEHEQFPELFALVIGINKYSHSEGSDGFCDLTYCASDADAITNFLQSQLGVPSSNIRNLRDHQATRANIISEIQALGSDDRIKKDSPIFIFYAGHGATSLHLHSELQYEVLCPTDVTIQSAPTDSHPGNEKVSGIPDYEIQRLLNEVARSKGNNIAVFLDCCHSAGMNRKATLATERRIVNPTPLSDWDFPKENRRDGDIVPAAVGRNYQSHVLLAACGKNESAKECQHTQHGWLTAALLRLFDKVPVQSLTYDTLLANLEITCPKCADISSTGHRRQTPHCDGVYIERQLFKTTTHKSLIRGRAEGSSIAIPCGSIAGVLPGSWFRVYAKDDPTSTPLGHLIASDISVGSSRLAFPPDGSKFQVPESFFVKQLTRYADFPVHCVQCNLQDIFPDYELFGIRVASGKESADVWVEVDGNDALIHRGSQHQENLLLGDLLRRVPLTKLARTLHASAAFYHHLRRTGPASFDAVSTQLVHLAFGEDPDDVSIESIIDVNDTSDSLFKRRATVYVDCPIDDKLWTKPIGLQLHNPTMADLYPYVFIFTPSSLAIQSWHSVAHADAPDSPLPRKSSLSIGFEGTALPWGFYLDPAKGEVQDVAYIKIFFTTVPCPELDHIVQDPFGNEEETSESEMLDFGVSEETLRPTRGGNGLYPGRRLRLRQPPIMPALSLWGVQVIEVVQKVRV</sequence>
<comment type="caution">
    <text evidence="3">The sequence shown here is derived from an EMBL/GenBank/DDBJ whole genome shotgun (WGS) entry which is preliminary data.</text>
</comment>
<dbReference type="Pfam" id="PF00656">
    <property type="entry name" value="Peptidase_C14"/>
    <property type="match status" value="1"/>
</dbReference>
<keyword evidence="4" id="KW-1185">Reference proteome</keyword>
<evidence type="ECO:0000259" key="1">
    <source>
        <dbReference type="Pfam" id="PF00656"/>
    </source>
</evidence>
<dbReference type="InParanoid" id="A0A409Y9S2"/>
<proteinExistence type="predicted"/>
<dbReference type="InterPro" id="IPR024983">
    <property type="entry name" value="CHAT_dom"/>
</dbReference>
<dbReference type="EMBL" id="NHYE01001048">
    <property type="protein sequence ID" value="PPQ99694.1"/>
    <property type="molecule type" value="Genomic_DNA"/>
</dbReference>
<dbReference type="Proteomes" id="UP000284706">
    <property type="component" value="Unassembled WGS sequence"/>
</dbReference>
<dbReference type="Pfam" id="PF12770">
    <property type="entry name" value="CHAT"/>
    <property type="match status" value="1"/>
</dbReference>
<dbReference type="SUPFAM" id="SSF48452">
    <property type="entry name" value="TPR-like"/>
    <property type="match status" value="2"/>
</dbReference>
<feature type="domain" description="Peptidase C14 caspase" evidence="1">
    <location>
        <begin position="1198"/>
        <end position="1445"/>
    </location>
</feature>
<dbReference type="STRING" id="231916.A0A409Y9S2"/>
<dbReference type="Pfam" id="PF13374">
    <property type="entry name" value="TPR_10"/>
    <property type="match status" value="1"/>
</dbReference>
<feature type="domain" description="CHAT" evidence="2">
    <location>
        <begin position="898"/>
        <end position="1162"/>
    </location>
</feature>
<organism evidence="3 4">
    <name type="scientific">Gymnopilus dilepis</name>
    <dbReference type="NCBI Taxonomy" id="231916"/>
    <lineage>
        <taxon>Eukaryota</taxon>
        <taxon>Fungi</taxon>
        <taxon>Dikarya</taxon>
        <taxon>Basidiomycota</taxon>
        <taxon>Agaricomycotina</taxon>
        <taxon>Agaricomycetes</taxon>
        <taxon>Agaricomycetidae</taxon>
        <taxon>Agaricales</taxon>
        <taxon>Agaricineae</taxon>
        <taxon>Hymenogastraceae</taxon>
        <taxon>Gymnopilus</taxon>
    </lineage>
</organism>
<dbReference type="GO" id="GO:0006508">
    <property type="term" value="P:proteolysis"/>
    <property type="evidence" value="ECO:0007669"/>
    <property type="project" value="InterPro"/>
</dbReference>
<dbReference type="InterPro" id="IPR011600">
    <property type="entry name" value="Pept_C14_caspase"/>
</dbReference>
<gene>
    <name evidence="3" type="ORF">CVT26_009149</name>
</gene>
<dbReference type="InterPro" id="IPR011990">
    <property type="entry name" value="TPR-like_helical_dom_sf"/>
</dbReference>
<dbReference type="Gene3D" id="1.25.40.10">
    <property type="entry name" value="Tetratricopeptide repeat domain"/>
    <property type="match status" value="2"/>
</dbReference>
<reference evidence="3 4" key="1">
    <citation type="journal article" date="2018" name="Evol. Lett.">
        <title>Horizontal gene cluster transfer increased hallucinogenic mushroom diversity.</title>
        <authorList>
            <person name="Reynolds H.T."/>
            <person name="Vijayakumar V."/>
            <person name="Gluck-Thaler E."/>
            <person name="Korotkin H.B."/>
            <person name="Matheny P.B."/>
            <person name="Slot J.C."/>
        </authorList>
    </citation>
    <scope>NUCLEOTIDE SEQUENCE [LARGE SCALE GENOMIC DNA]</scope>
    <source>
        <strain evidence="3 4">SRW20</strain>
    </source>
</reference>
<protein>
    <submittedName>
        <fullName evidence="3">Uncharacterized protein</fullName>
    </submittedName>
</protein>